<dbReference type="Proteomes" id="UP001224926">
    <property type="component" value="Chromosome"/>
</dbReference>
<keyword evidence="2" id="KW-1185">Reference proteome</keyword>
<dbReference type="GeneID" id="39864246"/>
<dbReference type="EMBL" id="CP101873">
    <property type="protein sequence ID" value="WMT07158.1"/>
    <property type="molecule type" value="Genomic_DNA"/>
</dbReference>
<sequence length="78" mass="8306">MTDELEAFVADRRGELAALALDLLAIDTANPPGDTREIVAVHAIDEYTTVDALVGNATIYARLPERWAAAADGADVRP</sequence>
<organism evidence="1 2">
    <name type="scientific">Natrinema thermotolerans</name>
    <dbReference type="NCBI Taxonomy" id="121872"/>
    <lineage>
        <taxon>Archaea</taxon>
        <taxon>Methanobacteriati</taxon>
        <taxon>Methanobacteriota</taxon>
        <taxon>Stenosarchaea group</taxon>
        <taxon>Halobacteria</taxon>
        <taxon>Halobacteriales</taxon>
        <taxon>Natrialbaceae</taxon>
        <taxon>Natrinema</taxon>
    </lineage>
</organism>
<evidence type="ECO:0000313" key="1">
    <source>
        <dbReference type="EMBL" id="WMT07158.1"/>
    </source>
</evidence>
<dbReference type="AlphaFoldDB" id="A0AAF0T0S5"/>
<evidence type="ECO:0000313" key="2">
    <source>
        <dbReference type="Proteomes" id="UP001224926"/>
    </source>
</evidence>
<dbReference type="RefSeq" id="WP_084158334.1">
    <property type="nucleotide sequence ID" value="NZ_CP101873.1"/>
</dbReference>
<proteinExistence type="predicted"/>
<accession>A0AAF0T0S5</accession>
<gene>
    <name evidence="1" type="ORF">NP511_17440</name>
</gene>
<name>A0AAF0T0S5_9EURY</name>
<protein>
    <submittedName>
        <fullName evidence="1">Uncharacterized protein</fullName>
    </submittedName>
</protein>
<reference evidence="1 2" key="1">
    <citation type="submission" date="2022-07" db="EMBL/GenBank/DDBJ databases">
        <title>Two temperate virus in Haloterrigena jeotgali A29.</title>
        <authorList>
            <person name="Deng X."/>
        </authorList>
    </citation>
    <scope>NUCLEOTIDE SEQUENCE [LARGE SCALE GENOMIC DNA]</scope>
    <source>
        <strain evidence="1 2">A29</strain>
    </source>
</reference>